<dbReference type="Proteomes" id="UP001204486">
    <property type="component" value="Unassembled WGS sequence"/>
</dbReference>
<gene>
    <name evidence="1" type="ORF">NNC55_09625</name>
</gene>
<accession>A0AAW5IX89</accession>
<organism evidence="1 2">
    <name type="scientific">Segatella copri</name>
    <dbReference type="NCBI Taxonomy" id="165179"/>
    <lineage>
        <taxon>Bacteria</taxon>
        <taxon>Pseudomonadati</taxon>
        <taxon>Bacteroidota</taxon>
        <taxon>Bacteroidia</taxon>
        <taxon>Bacteroidales</taxon>
        <taxon>Prevotellaceae</taxon>
        <taxon>Segatella</taxon>
    </lineage>
</organism>
<dbReference type="Pfam" id="PF04245">
    <property type="entry name" value="NA37"/>
    <property type="match status" value="1"/>
</dbReference>
<proteinExistence type="predicted"/>
<dbReference type="InterPro" id="IPR007358">
    <property type="entry name" value="Nucleoid_associated_NdpA"/>
</dbReference>
<dbReference type="GO" id="GO:0009295">
    <property type="term" value="C:nucleoid"/>
    <property type="evidence" value="ECO:0007669"/>
    <property type="project" value="InterPro"/>
</dbReference>
<sequence>MARESVLTAADKDAIKIEKLIFHIILKDQVAPIFLDKVIITENQQKFFKARLGDAAQGRQHVFVANSLLRQKAVDILSADDDNFVRISKEIANQFKLAHTNNTSDGVFIISVASIGERKLLFLVKLDHKTIYQYKLQGTKALLEEVKNTFSEDKSAIQKVALIDTSDRVVWDVLTTDRRARGSNNYITNYFRTFLGVNPRETDSDLTKKVLNVARKWAAQNKGSIDPKQEASMYKNRAKGYLLNHDTFDTDEFVEAVIQDSDTNRRATLKESFYRFLQDEGIAGQTFTPKSSAIPTSVTRNIRKTAEGVKIEWDGLPKDHGVYIPNTKNANGLYEIRIRTSNIEEIQ</sequence>
<name>A0AAW5IX89_9BACT</name>
<evidence type="ECO:0000313" key="1">
    <source>
        <dbReference type="EMBL" id="MCP9600212.1"/>
    </source>
</evidence>
<comment type="caution">
    <text evidence="1">The sequence shown here is derived from an EMBL/GenBank/DDBJ whole genome shotgun (WGS) entry which is preliminary data.</text>
</comment>
<protein>
    <submittedName>
        <fullName evidence="1">Nucleoid-associated protein</fullName>
    </submittedName>
</protein>
<dbReference type="EMBL" id="JANDWN010000023">
    <property type="protein sequence ID" value="MCP9600212.1"/>
    <property type="molecule type" value="Genomic_DNA"/>
</dbReference>
<reference evidence="1" key="1">
    <citation type="submission" date="2022-07" db="EMBL/GenBank/DDBJ databases">
        <title>Prevotella copri.</title>
        <authorList>
            <person name="Yang C."/>
        </authorList>
    </citation>
    <scope>NUCLEOTIDE SEQUENCE</scope>
    <source>
        <strain evidence="1">HF1476</strain>
    </source>
</reference>
<evidence type="ECO:0000313" key="2">
    <source>
        <dbReference type="Proteomes" id="UP001204486"/>
    </source>
</evidence>
<dbReference type="RefSeq" id="WP_254974324.1">
    <property type="nucleotide sequence ID" value="NZ_JANDWK010000021.1"/>
</dbReference>
<dbReference type="AlphaFoldDB" id="A0AAW5IX89"/>